<protein>
    <submittedName>
        <fullName evidence="1">Uncharacterized protein</fullName>
    </submittedName>
</protein>
<keyword evidence="2" id="KW-1185">Reference proteome</keyword>
<proteinExistence type="predicted"/>
<gene>
    <name evidence="1" type="ORF">POCTA_138.1.T2410002</name>
</gene>
<organism evidence="1 2">
    <name type="scientific">Paramecium octaurelia</name>
    <dbReference type="NCBI Taxonomy" id="43137"/>
    <lineage>
        <taxon>Eukaryota</taxon>
        <taxon>Sar</taxon>
        <taxon>Alveolata</taxon>
        <taxon>Ciliophora</taxon>
        <taxon>Intramacronucleata</taxon>
        <taxon>Oligohymenophorea</taxon>
        <taxon>Peniculida</taxon>
        <taxon>Parameciidae</taxon>
        <taxon>Paramecium</taxon>
    </lineage>
</organism>
<evidence type="ECO:0000313" key="1">
    <source>
        <dbReference type="EMBL" id="CAD8215391.1"/>
    </source>
</evidence>
<sequence length="450" mass="52231">MSSLKYNCQPTNRHVTYFDSLAESNIVQTQYKPPYFLGYQHMYQDLSSNTIAIFYSQLIRLQSITKTVLNAYNLYCSAIIQLIQFANMLPTAPNLLLASMLQLALLIWMQLNGLTQEINAQHVSAHITYKMELCSRQHPTDKLNIVTSIQANQTYYCQICNNGFNMISRCQLNQVHHIFNITYPYTSQPSLTFYYVTVQSVEPTMTSLQSCRQYFTNCSNLTIILYFLHSTSNIGQLYTRYEQATLALRCWTNQSCIPCMFITDGTRTSCTNLTQNSSNCFLIPINSTHPYHLDVVNQYSSCLSFHKMQHLMYSALLVNPSMFQILVAQLSIQSLDNVVQSYVIFFSLNPQSFLKLPTYIQLFYQGYFWYELTLAHQLVMCQISQIQLYLYISHYIQYLMTGSVIQITPLILLIRIFQNTHLQLSTSPQDYLFVILGSLMKRSFVQFHLY</sequence>
<comment type="caution">
    <text evidence="1">The sequence shown here is derived from an EMBL/GenBank/DDBJ whole genome shotgun (WGS) entry which is preliminary data.</text>
</comment>
<dbReference type="AlphaFoldDB" id="A0A8S1YPA0"/>
<reference evidence="1" key="1">
    <citation type="submission" date="2021-01" db="EMBL/GenBank/DDBJ databases">
        <authorList>
            <consortium name="Genoscope - CEA"/>
            <person name="William W."/>
        </authorList>
    </citation>
    <scope>NUCLEOTIDE SEQUENCE</scope>
</reference>
<dbReference type="Proteomes" id="UP000683925">
    <property type="component" value="Unassembled WGS sequence"/>
</dbReference>
<name>A0A8S1YPA0_PAROT</name>
<dbReference type="EMBL" id="CAJJDP010000245">
    <property type="protein sequence ID" value="CAD8215391.1"/>
    <property type="molecule type" value="Genomic_DNA"/>
</dbReference>
<accession>A0A8S1YPA0</accession>
<evidence type="ECO:0000313" key="2">
    <source>
        <dbReference type="Proteomes" id="UP000683925"/>
    </source>
</evidence>